<evidence type="ECO:0000313" key="10">
    <source>
        <dbReference type="RefSeq" id="XP_013414367.1"/>
    </source>
</evidence>
<dbReference type="RefSeq" id="XP_013414367.1">
    <property type="nucleotide sequence ID" value="XM_013558913.2"/>
</dbReference>
<dbReference type="CDD" id="cd01428">
    <property type="entry name" value="ADK"/>
    <property type="match status" value="1"/>
</dbReference>
<evidence type="ECO:0000256" key="1">
    <source>
        <dbReference type="ARBA" id="ARBA00004305"/>
    </source>
</evidence>
<dbReference type="Gene3D" id="3.40.50.300">
    <property type="entry name" value="P-loop containing nucleotide triphosphate hydrolases"/>
    <property type="match status" value="1"/>
</dbReference>
<dbReference type="InterPro" id="IPR036193">
    <property type="entry name" value="ADK_active_lid_dom_sf"/>
</dbReference>
<dbReference type="Pfam" id="PF00406">
    <property type="entry name" value="ADK"/>
    <property type="match status" value="1"/>
</dbReference>
<dbReference type="FunCoup" id="A0A1S3JVP3">
    <property type="interactions" value="1160"/>
</dbReference>
<dbReference type="Proteomes" id="UP000085678">
    <property type="component" value="Unplaced"/>
</dbReference>
<evidence type="ECO:0000256" key="4">
    <source>
        <dbReference type="ARBA" id="ARBA00022777"/>
    </source>
</evidence>
<dbReference type="OrthoDB" id="439792at2759"/>
<feature type="region of interest" description="LID" evidence="7">
    <location>
        <begin position="125"/>
        <end position="162"/>
    </location>
</feature>
<evidence type="ECO:0000256" key="3">
    <source>
        <dbReference type="ARBA" id="ARBA00022741"/>
    </source>
</evidence>
<dbReference type="Pfam" id="PF05191">
    <property type="entry name" value="ADK_lid"/>
    <property type="match status" value="1"/>
</dbReference>
<sequence>MSGNLFRAIIMGAAGSGKGTIANRIVKDFGLKHLSSGDLLRAQMIAKTAAGMEAKKFIDQGALVPDGLMVELISSELKKMSDVSWLLDGFPRTLYQAEALQEREPVNAVVNLNVPFEIIIGRVKDRWVHLPSGRIYNTEFSPPKVPGKDDVTGEDLVQRDDDKPETVRARLESYEKITRPVLEFYKKKGILMEFTGKYSNEIWPHVHKHLANLTPALQYTDYGKGGV</sequence>
<organism evidence="9 10">
    <name type="scientific">Lingula anatina</name>
    <name type="common">Brachiopod</name>
    <name type="synonym">Lingula unguis</name>
    <dbReference type="NCBI Taxonomy" id="7574"/>
    <lineage>
        <taxon>Eukaryota</taxon>
        <taxon>Metazoa</taxon>
        <taxon>Spiralia</taxon>
        <taxon>Lophotrochozoa</taxon>
        <taxon>Brachiopoda</taxon>
        <taxon>Linguliformea</taxon>
        <taxon>Lingulata</taxon>
        <taxon>Lingulida</taxon>
        <taxon>Linguloidea</taxon>
        <taxon>Lingulidae</taxon>
        <taxon>Lingula</taxon>
    </lineage>
</organism>
<name>A0A1S3JVP3_LINAN</name>
<keyword evidence="6 7" id="KW-0342">GTP-binding</keyword>
<evidence type="ECO:0000256" key="5">
    <source>
        <dbReference type="ARBA" id="ARBA00023128"/>
    </source>
</evidence>
<evidence type="ECO:0000256" key="7">
    <source>
        <dbReference type="HAMAP-Rule" id="MF_03169"/>
    </source>
</evidence>
<dbReference type="SUPFAM" id="SSF52540">
    <property type="entry name" value="P-loop containing nucleoside triphosphate hydrolases"/>
    <property type="match status" value="1"/>
</dbReference>
<keyword evidence="5 7" id="KW-0496">Mitochondrion</keyword>
<proteinExistence type="inferred from homology"/>
<feature type="binding site" evidence="7">
    <location>
        <begin position="15"/>
        <end position="20"/>
    </location>
    <ligand>
        <name>GTP</name>
        <dbReference type="ChEBI" id="CHEBI:37565"/>
    </ligand>
</feature>
<dbReference type="GO" id="GO:0046039">
    <property type="term" value="P:GTP metabolic process"/>
    <property type="evidence" value="ECO:0007669"/>
    <property type="project" value="UniProtKB-UniRule"/>
</dbReference>
<dbReference type="HAMAP" id="MF_03169">
    <property type="entry name" value="Adenylate_kinase_AK3"/>
    <property type="match status" value="1"/>
</dbReference>
<feature type="binding site" evidence="7">
    <location>
        <position position="96"/>
    </location>
    <ligand>
        <name>AMP</name>
        <dbReference type="ChEBI" id="CHEBI:456215"/>
    </ligand>
</feature>
<comment type="subcellular location">
    <subcellularLocation>
        <location evidence="1 7">Mitochondrion matrix</location>
    </subcellularLocation>
</comment>
<feature type="binding site" evidence="7">
    <location>
        <position position="170"/>
    </location>
    <ligand>
        <name>AMP</name>
        <dbReference type="ChEBI" id="CHEBI:456215"/>
    </ligand>
</feature>
<dbReference type="InterPro" id="IPR028586">
    <property type="entry name" value="AK3/Ak4_mitochondrial"/>
</dbReference>
<feature type="domain" description="Adenylate kinase active site lid" evidence="8">
    <location>
        <begin position="126"/>
        <end position="161"/>
    </location>
</feature>
<protein>
    <recommendedName>
        <fullName evidence="7">GTP:AMP phosphotransferase, mitochondrial</fullName>
        <ecNumber evidence="7">2.7.4.10</ecNumber>
    </recommendedName>
    <alternativeName>
        <fullName evidence="7">Adenylate kinase 3</fullName>
        <shortName evidence="7">AK 3</shortName>
    </alternativeName>
</protein>
<evidence type="ECO:0000256" key="6">
    <source>
        <dbReference type="ARBA" id="ARBA00023134"/>
    </source>
</evidence>
<evidence type="ECO:0000313" key="9">
    <source>
        <dbReference type="Proteomes" id="UP000085678"/>
    </source>
</evidence>
<dbReference type="GO" id="GO:0006172">
    <property type="term" value="P:ADP biosynthetic process"/>
    <property type="evidence" value="ECO:0007669"/>
    <property type="project" value="UniProtKB-UniRule"/>
</dbReference>
<feature type="binding site" evidence="7">
    <location>
        <position position="41"/>
    </location>
    <ligand>
        <name>AMP</name>
        <dbReference type="ChEBI" id="CHEBI:456215"/>
    </ligand>
</feature>
<comment type="function">
    <text evidence="7">Involved in maintaining the homeostasis of cellular nucleotides by catalyzing the interconversion of nucleoside phosphates. Has GTP:AMP phosphotransferase and ITP:AMP phosphotransferase activities.</text>
</comment>
<dbReference type="GO" id="GO:0046899">
    <property type="term" value="F:nucleoside triphosphate adenylate kinase activity"/>
    <property type="evidence" value="ECO:0007669"/>
    <property type="project" value="UniProtKB-UniRule"/>
</dbReference>
<feature type="binding site" evidence="7">
    <location>
        <begin position="89"/>
        <end position="92"/>
    </location>
    <ligand>
        <name>AMP</name>
        <dbReference type="ChEBI" id="CHEBI:456215"/>
    </ligand>
</feature>
<comment type="subunit">
    <text evidence="7">Monomer.</text>
</comment>
<dbReference type="AlphaFoldDB" id="A0A1S3JVP3"/>
<comment type="similarity">
    <text evidence="7">Belongs to the adenylate kinase family. AK3 subfamily.</text>
</comment>
<dbReference type="GO" id="GO:0046033">
    <property type="term" value="P:AMP metabolic process"/>
    <property type="evidence" value="ECO:0007669"/>
    <property type="project" value="UniProtKB-UniRule"/>
</dbReference>
<dbReference type="InterPro" id="IPR033690">
    <property type="entry name" value="Adenylat_kinase_CS"/>
</dbReference>
<dbReference type="GO" id="GO:0005759">
    <property type="term" value="C:mitochondrial matrix"/>
    <property type="evidence" value="ECO:0007669"/>
    <property type="project" value="UniProtKB-SubCell"/>
</dbReference>
<dbReference type="InterPro" id="IPR000850">
    <property type="entry name" value="Adenylat/UMP-CMP_kin"/>
</dbReference>
<keyword evidence="2 7" id="KW-0808">Transferase</keyword>
<dbReference type="GeneID" id="106176498"/>
<dbReference type="STRING" id="7574.A0A1S3JVP3"/>
<dbReference type="SUPFAM" id="SSF57774">
    <property type="entry name" value="Microbial and mitochondrial ADK, insert 'zinc finger' domain"/>
    <property type="match status" value="1"/>
</dbReference>
<feature type="region of interest" description="NMPbind" evidence="7">
    <location>
        <begin position="35"/>
        <end position="64"/>
    </location>
</feature>
<keyword evidence="4 7" id="KW-0418">Kinase</keyword>
<feature type="binding site" evidence="7">
    <location>
        <begin position="135"/>
        <end position="136"/>
    </location>
    <ligand>
        <name>GTP</name>
        <dbReference type="ChEBI" id="CHEBI:37565"/>
    </ligand>
</feature>
<feature type="binding site" evidence="7">
    <location>
        <position position="159"/>
    </location>
    <ligand>
        <name>AMP</name>
        <dbReference type="ChEBI" id="CHEBI:456215"/>
    </ligand>
</feature>
<feature type="binding site" evidence="7">
    <location>
        <position position="199"/>
    </location>
    <ligand>
        <name>GTP</name>
        <dbReference type="ChEBI" id="CHEBI:37565"/>
    </ligand>
</feature>
<dbReference type="InterPro" id="IPR007862">
    <property type="entry name" value="Adenylate_kinase_lid-dom"/>
</dbReference>
<evidence type="ECO:0000256" key="2">
    <source>
        <dbReference type="ARBA" id="ARBA00022679"/>
    </source>
</evidence>
<dbReference type="GO" id="GO:0005525">
    <property type="term" value="F:GTP binding"/>
    <property type="evidence" value="ECO:0007669"/>
    <property type="project" value="UniProtKB-KW"/>
</dbReference>
<dbReference type="PANTHER" id="PTHR23359">
    <property type="entry name" value="NUCLEOTIDE KINASE"/>
    <property type="match status" value="1"/>
</dbReference>
<dbReference type="FunFam" id="3.40.50.300:FF:000106">
    <property type="entry name" value="Adenylate kinase mitochondrial"/>
    <property type="match status" value="1"/>
</dbReference>
<dbReference type="InParanoid" id="A0A1S3JVP3"/>
<dbReference type="EC" id="2.7.4.10" evidence="7"/>
<keyword evidence="3 7" id="KW-0547">Nucleotide-binding</keyword>
<accession>A0A1S3JVP3</accession>
<dbReference type="GO" id="GO:0046041">
    <property type="term" value="P:ITP metabolic process"/>
    <property type="evidence" value="ECO:0007669"/>
    <property type="project" value="UniProtKB-UniRule"/>
</dbReference>
<evidence type="ECO:0000259" key="8">
    <source>
        <dbReference type="Pfam" id="PF05191"/>
    </source>
</evidence>
<keyword evidence="9" id="KW-1185">Reference proteome</keyword>
<feature type="binding site" evidence="7">
    <location>
        <position position="36"/>
    </location>
    <ligand>
        <name>AMP</name>
        <dbReference type="ChEBI" id="CHEBI:456215"/>
    </ligand>
</feature>
<feature type="binding site" evidence="7">
    <location>
        <position position="126"/>
    </location>
    <ligand>
        <name>GTP</name>
        <dbReference type="ChEBI" id="CHEBI:37565"/>
    </ligand>
</feature>
<dbReference type="GO" id="GO:0005524">
    <property type="term" value="F:ATP binding"/>
    <property type="evidence" value="ECO:0007669"/>
    <property type="project" value="InterPro"/>
</dbReference>
<dbReference type="InterPro" id="IPR027417">
    <property type="entry name" value="P-loop_NTPase"/>
</dbReference>
<dbReference type="PRINTS" id="PR00094">
    <property type="entry name" value="ADENYLTKNASE"/>
</dbReference>
<dbReference type="NCBIfam" id="TIGR01351">
    <property type="entry name" value="adk"/>
    <property type="match status" value="1"/>
</dbReference>
<feature type="binding site" evidence="7">
    <location>
        <begin position="62"/>
        <end position="64"/>
    </location>
    <ligand>
        <name>AMP</name>
        <dbReference type="ChEBI" id="CHEBI:456215"/>
    </ligand>
</feature>
<dbReference type="GO" id="GO:0004017">
    <property type="term" value="F:AMP kinase activity"/>
    <property type="evidence" value="ECO:0007669"/>
    <property type="project" value="InterPro"/>
</dbReference>
<dbReference type="PROSITE" id="PS00113">
    <property type="entry name" value="ADENYLATE_KINASE"/>
    <property type="match status" value="1"/>
</dbReference>
<comment type="catalytic activity">
    <reaction evidence="7">
        <text>a ribonucleoside 5'-triphosphate + AMP = a ribonucleoside 5'-diphosphate + ADP</text>
        <dbReference type="Rhea" id="RHEA:13749"/>
        <dbReference type="ChEBI" id="CHEBI:57930"/>
        <dbReference type="ChEBI" id="CHEBI:61557"/>
        <dbReference type="ChEBI" id="CHEBI:456215"/>
        <dbReference type="ChEBI" id="CHEBI:456216"/>
        <dbReference type="EC" id="2.7.4.10"/>
    </reaction>
</comment>
<dbReference type="InterPro" id="IPR006259">
    <property type="entry name" value="Adenyl_kin_sub"/>
</dbReference>
<dbReference type="KEGG" id="lak:106176498"/>
<dbReference type="HAMAP" id="MF_00235">
    <property type="entry name" value="Adenylate_kinase_Adk"/>
    <property type="match status" value="1"/>
</dbReference>
<comment type="domain">
    <text evidence="7">Consists of three domains, a large central CORE domain and two small peripheral domains, NMPbind and LID, which undergo movements during catalysis. The LID domain closes over the site of phosphoryl transfer upon GTP binding. Assembling and dissambling the active center during each catalytic cycle provides an effective means to prevent GTP hydrolysis.</text>
</comment>
<reference evidence="10" key="1">
    <citation type="submission" date="2025-08" db="UniProtKB">
        <authorList>
            <consortium name="RefSeq"/>
        </authorList>
    </citation>
    <scope>IDENTIFICATION</scope>
    <source>
        <tissue evidence="10">Gonads</tissue>
    </source>
</reference>
<gene>
    <name evidence="10" type="primary">LOC106176498</name>
</gene>